<proteinExistence type="predicted"/>
<protein>
    <submittedName>
        <fullName evidence="2">Uncharacterized protein</fullName>
    </submittedName>
</protein>
<dbReference type="EnsemblPlants" id="TraesCS1B02G067200.1">
    <property type="protein sequence ID" value="TraesCS1B02G067200.1"/>
    <property type="gene ID" value="TraesCS1B02G067200"/>
</dbReference>
<organism evidence="2">
    <name type="scientific">Triticum aestivum</name>
    <name type="common">Wheat</name>
    <dbReference type="NCBI Taxonomy" id="4565"/>
    <lineage>
        <taxon>Eukaryota</taxon>
        <taxon>Viridiplantae</taxon>
        <taxon>Streptophyta</taxon>
        <taxon>Embryophyta</taxon>
        <taxon>Tracheophyta</taxon>
        <taxon>Spermatophyta</taxon>
        <taxon>Magnoliopsida</taxon>
        <taxon>Liliopsida</taxon>
        <taxon>Poales</taxon>
        <taxon>Poaceae</taxon>
        <taxon>BOP clade</taxon>
        <taxon>Pooideae</taxon>
        <taxon>Triticodae</taxon>
        <taxon>Triticeae</taxon>
        <taxon>Triticinae</taxon>
        <taxon>Triticum</taxon>
    </lineage>
</organism>
<dbReference type="Gramene" id="TraesCS1B02G067200.1">
    <property type="protein sequence ID" value="TraesCS1B02G067200.1"/>
    <property type="gene ID" value="TraesCS1B02G067200"/>
</dbReference>
<dbReference type="Gramene" id="TraesCS1B03G0167900.1">
    <property type="protein sequence ID" value="TraesCS1B03G0167900.1.CDS"/>
    <property type="gene ID" value="TraesCS1B03G0167900"/>
</dbReference>
<dbReference type="Proteomes" id="UP000019116">
    <property type="component" value="Chromosome 1B"/>
</dbReference>
<gene>
    <name evidence="2" type="primary">LOC123086535</name>
</gene>
<name>A0A3B5YSS0_WHEAT</name>
<evidence type="ECO:0000256" key="1">
    <source>
        <dbReference type="SAM" id="MobiDB-lite"/>
    </source>
</evidence>
<keyword evidence="3" id="KW-1185">Reference proteome</keyword>
<dbReference type="AlphaFoldDB" id="A0A3B5YSS0"/>
<sequence length="147" mass="15614">MLGPSSAAGALPACGRHPSSSATSALAPRGWRAPSLRLTGLQLRGRRGPSSLQLAPPPWMACTGCRNSLRWYPSSSTFNYRLPTTLQRESVLLLELVSVQESASGTPSSLTPAEALTKLALQCMTNDRAAPNMSSVAAKVYNLFLEV</sequence>
<evidence type="ECO:0000313" key="2">
    <source>
        <dbReference type="EnsemblPlants" id="TraesCS1B02G067200.1"/>
    </source>
</evidence>
<feature type="region of interest" description="Disordered" evidence="1">
    <location>
        <begin position="1"/>
        <end position="28"/>
    </location>
</feature>
<reference evidence="2" key="1">
    <citation type="submission" date="2018-08" db="EMBL/GenBank/DDBJ databases">
        <authorList>
            <person name="Rossello M."/>
        </authorList>
    </citation>
    <scope>NUCLEOTIDE SEQUENCE [LARGE SCALE GENOMIC DNA]</scope>
    <source>
        <strain evidence="2">cv. Chinese Spring</strain>
    </source>
</reference>
<accession>A0A3B5YSS0</accession>
<evidence type="ECO:0000313" key="3">
    <source>
        <dbReference type="Proteomes" id="UP000019116"/>
    </source>
</evidence>
<reference evidence="2" key="2">
    <citation type="submission" date="2018-10" db="UniProtKB">
        <authorList>
            <consortium name="EnsemblPlants"/>
        </authorList>
    </citation>
    <scope>IDENTIFICATION</scope>
</reference>